<dbReference type="InterPro" id="IPR020579">
    <property type="entry name" value="Exonuc_VII_lsu_C"/>
</dbReference>
<proteinExistence type="inferred from homology"/>
<dbReference type="Pfam" id="PF13742">
    <property type="entry name" value="tRNA_anti_2"/>
    <property type="match status" value="1"/>
</dbReference>
<comment type="function">
    <text evidence="5">Bidirectionally degrades single-stranded DNA into large acid-insoluble oligonucleotides, which are then degraded further into small acid-soluble oligonucleotides.</text>
</comment>
<feature type="domain" description="Exonuclease VII large subunit C-terminal" evidence="7">
    <location>
        <begin position="122"/>
        <end position="337"/>
    </location>
</feature>
<dbReference type="NCBIfam" id="TIGR00237">
    <property type="entry name" value="xseA"/>
    <property type="match status" value="1"/>
</dbReference>
<dbReference type="GO" id="GO:0006308">
    <property type="term" value="P:DNA catabolic process"/>
    <property type="evidence" value="ECO:0007669"/>
    <property type="project" value="UniProtKB-UniRule"/>
</dbReference>
<evidence type="ECO:0000256" key="1">
    <source>
        <dbReference type="ARBA" id="ARBA00022490"/>
    </source>
</evidence>
<dbReference type="GO" id="GO:0009318">
    <property type="term" value="C:exodeoxyribonuclease VII complex"/>
    <property type="evidence" value="ECO:0007669"/>
    <property type="project" value="UniProtKB-UniRule"/>
</dbReference>
<dbReference type="GO" id="GO:0005737">
    <property type="term" value="C:cytoplasm"/>
    <property type="evidence" value="ECO:0007669"/>
    <property type="project" value="UniProtKB-SubCell"/>
</dbReference>
<dbReference type="HAMAP" id="MF_00378">
    <property type="entry name" value="Exonuc_7_L"/>
    <property type="match status" value="1"/>
</dbReference>
<evidence type="ECO:0000256" key="4">
    <source>
        <dbReference type="ARBA" id="ARBA00022839"/>
    </source>
</evidence>
<organism evidence="9 10">
    <name type="scientific">Qingrenia yutianensis</name>
    <dbReference type="NCBI Taxonomy" id="2763676"/>
    <lineage>
        <taxon>Bacteria</taxon>
        <taxon>Bacillati</taxon>
        <taxon>Bacillota</taxon>
        <taxon>Clostridia</taxon>
        <taxon>Eubacteriales</taxon>
        <taxon>Oscillospiraceae</taxon>
        <taxon>Qingrenia</taxon>
    </lineage>
</organism>
<dbReference type="RefSeq" id="WP_262431612.1">
    <property type="nucleotide sequence ID" value="NZ_JACRTE010000003.1"/>
</dbReference>
<gene>
    <name evidence="5" type="primary">xseA</name>
    <name evidence="9" type="ORF">H8706_04110</name>
</gene>
<evidence type="ECO:0000256" key="3">
    <source>
        <dbReference type="ARBA" id="ARBA00022801"/>
    </source>
</evidence>
<evidence type="ECO:0000313" key="9">
    <source>
        <dbReference type="EMBL" id="MBC8596052.1"/>
    </source>
</evidence>
<dbReference type="Pfam" id="PF02601">
    <property type="entry name" value="Exonuc_VII_L"/>
    <property type="match status" value="1"/>
</dbReference>
<accession>A0A926IMH8</accession>
<evidence type="ECO:0000259" key="8">
    <source>
        <dbReference type="Pfam" id="PF13742"/>
    </source>
</evidence>
<comment type="catalytic activity">
    <reaction evidence="5 6">
        <text>Exonucleolytic cleavage in either 5'- to 3'- or 3'- to 5'-direction to yield nucleoside 5'-phosphates.</text>
        <dbReference type="EC" id="3.1.11.6"/>
    </reaction>
</comment>
<dbReference type="EC" id="3.1.11.6" evidence="5"/>
<keyword evidence="1 5" id="KW-0963">Cytoplasm</keyword>
<comment type="subcellular location">
    <subcellularLocation>
        <location evidence="5 6">Cytoplasm</location>
    </subcellularLocation>
</comment>
<protein>
    <recommendedName>
        <fullName evidence="5">Exodeoxyribonuclease 7 large subunit</fullName>
        <ecNumber evidence="5">3.1.11.6</ecNumber>
    </recommendedName>
    <alternativeName>
        <fullName evidence="5">Exodeoxyribonuclease VII large subunit</fullName>
        <shortName evidence="5">Exonuclease VII large subunit</shortName>
    </alternativeName>
</protein>
<dbReference type="PANTHER" id="PTHR30008">
    <property type="entry name" value="EXODEOXYRIBONUCLEASE 7 LARGE SUBUNIT"/>
    <property type="match status" value="1"/>
</dbReference>
<evidence type="ECO:0000313" key="10">
    <source>
        <dbReference type="Proteomes" id="UP000647416"/>
    </source>
</evidence>
<evidence type="ECO:0000256" key="2">
    <source>
        <dbReference type="ARBA" id="ARBA00022722"/>
    </source>
</evidence>
<dbReference type="GO" id="GO:0008855">
    <property type="term" value="F:exodeoxyribonuclease VII activity"/>
    <property type="evidence" value="ECO:0007669"/>
    <property type="project" value="UniProtKB-UniRule"/>
</dbReference>
<dbReference type="GO" id="GO:0003676">
    <property type="term" value="F:nucleic acid binding"/>
    <property type="evidence" value="ECO:0007669"/>
    <property type="project" value="InterPro"/>
</dbReference>
<dbReference type="CDD" id="cd04489">
    <property type="entry name" value="ExoVII_LU_OBF"/>
    <property type="match status" value="1"/>
</dbReference>
<dbReference type="PANTHER" id="PTHR30008:SF0">
    <property type="entry name" value="EXODEOXYRIBONUCLEASE 7 LARGE SUBUNIT"/>
    <property type="match status" value="1"/>
</dbReference>
<comment type="caution">
    <text evidence="9">The sequence shown here is derived from an EMBL/GenBank/DDBJ whole genome shotgun (WGS) entry which is preliminary data.</text>
</comment>
<comment type="similarity">
    <text evidence="5 6">Belongs to the XseA family.</text>
</comment>
<dbReference type="EMBL" id="JACRTE010000003">
    <property type="protein sequence ID" value="MBC8596052.1"/>
    <property type="molecule type" value="Genomic_DNA"/>
</dbReference>
<sequence>MAVITVSQLNNYIKRCFDSNQNFQRLYIKGEISNFKRHSSGHLYLTLKDEGGVLRAVMFRSAASGLKFNASNGMKVIACGRVAVFERDGQYQLYIESMMPDGVGELYLAYEQLKEKLAKEGLFDESHKKPIPKYPAKIGVITSPTGAAVRDILNVLKRRYALADIYIYPALVQGIGAAKTIAEGIEFFNREKKADVLIVGRGGGSIEDLWAFNEEEVAYAIYNSEIPVISAVGHETDFTIADFAADLRAPTPSAGAELSAPSQTDVRQSLIMQKSKLAVCLTNLYKLKAQQLERIRKSRVFADYRIIFDDKRLYLDMLSKSLADLYAKKVEKSKTELLKYLSKLEALNPASVLKRGFASVKGADGKIVKDAKSLKNGDLIDVTFADGTANCEVKSVKEGEMI</sequence>
<name>A0A926IMH8_9FIRM</name>
<dbReference type="InterPro" id="IPR025824">
    <property type="entry name" value="OB-fold_nuc-bd_dom"/>
</dbReference>
<dbReference type="Proteomes" id="UP000647416">
    <property type="component" value="Unassembled WGS sequence"/>
</dbReference>
<keyword evidence="2 5" id="KW-0540">Nuclease</keyword>
<evidence type="ECO:0000256" key="6">
    <source>
        <dbReference type="RuleBase" id="RU004355"/>
    </source>
</evidence>
<evidence type="ECO:0000256" key="5">
    <source>
        <dbReference type="HAMAP-Rule" id="MF_00378"/>
    </source>
</evidence>
<keyword evidence="3 5" id="KW-0378">Hydrolase</keyword>
<evidence type="ECO:0000259" key="7">
    <source>
        <dbReference type="Pfam" id="PF02601"/>
    </source>
</evidence>
<keyword evidence="4 5" id="KW-0269">Exonuclease</keyword>
<reference evidence="9" key="1">
    <citation type="submission" date="2020-08" db="EMBL/GenBank/DDBJ databases">
        <title>Genome public.</title>
        <authorList>
            <person name="Liu C."/>
            <person name="Sun Q."/>
        </authorList>
    </citation>
    <scope>NUCLEOTIDE SEQUENCE</scope>
    <source>
        <strain evidence="9">NSJ-50</strain>
    </source>
</reference>
<feature type="domain" description="OB-fold nucleic acid binding" evidence="8">
    <location>
        <begin position="4"/>
        <end position="98"/>
    </location>
</feature>
<dbReference type="InterPro" id="IPR003753">
    <property type="entry name" value="Exonuc_VII_L"/>
</dbReference>
<dbReference type="AlphaFoldDB" id="A0A926IMH8"/>
<keyword evidence="10" id="KW-1185">Reference proteome</keyword>
<comment type="subunit">
    <text evidence="5">Heterooligomer composed of large and small subunits.</text>
</comment>